<reference evidence="2 3" key="1">
    <citation type="submission" date="2019-05" db="EMBL/GenBank/DDBJ databases">
        <title>Another draft genome of Portunus trituberculatus and its Hox gene families provides insights of decapod evolution.</title>
        <authorList>
            <person name="Jeong J.-H."/>
            <person name="Song I."/>
            <person name="Kim S."/>
            <person name="Choi T."/>
            <person name="Kim D."/>
            <person name="Ryu S."/>
            <person name="Kim W."/>
        </authorList>
    </citation>
    <scope>NUCLEOTIDE SEQUENCE [LARGE SCALE GENOMIC DNA]</scope>
    <source>
        <tissue evidence="2">Muscle</tissue>
    </source>
</reference>
<gene>
    <name evidence="2" type="ORF">E2C01_007288</name>
</gene>
<feature type="region of interest" description="Disordered" evidence="1">
    <location>
        <begin position="16"/>
        <end position="48"/>
    </location>
</feature>
<comment type="caution">
    <text evidence="2">The sequence shown here is derived from an EMBL/GenBank/DDBJ whole genome shotgun (WGS) entry which is preliminary data.</text>
</comment>
<sequence>MCPSIEWVKRLVKEVGGGSCSPVDSIEADDDEEEEEVEDKEEKKEPQIREACKDKDFIQLQKHNVGVEIVKTLAINPLTSIDTS</sequence>
<organism evidence="2 3">
    <name type="scientific">Portunus trituberculatus</name>
    <name type="common">Swimming crab</name>
    <name type="synonym">Neptunus trituberculatus</name>
    <dbReference type="NCBI Taxonomy" id="210409"/>
    <lineage>
        <taxon>Eukaryota</taxon>
        <taxon>Metazoa</taxon>
        <taxon>Ecdysozoa</taxon>
        <taxon>Arthropoda</taxon>
        <taxon>Crustacea</taxon>
        <taxon>Multicrustacea</taxon>
        <taxon>Malacostraca</taxon>
        <taxon>Eumalacostraca</taxon>
        <taxon>Eucarida</taxon>
        <taxon>Decapoda</taxon>
        <taxon>Pleocyemata</taxon>
        <taxon>Brachyura</taxon>
        <taxon>Eubrachyura</taxon>
        <taxon>Portunoidea</taxon>
        <taxon>Portunidae</taxon>
        <taxon>Portuninae</taxon>
        <taxon>Portunus</taxon>
    </lineage>
</organism>
<protein>
    <submittedName>
        <fullName evidence="2">Uncharacterized protein</fullName>
    </submittedName>
</protein>
<evidence type="ECO:0000313" key="3">
    <source>
        <dbReference type="Proteomes" id="UP000324222"/>
    </source>
</evidence>
<evidence type="ECO:0000256" key="1">
    <source>
        <dbReference type="SAM" id="MobiDB-lite"/>
    </source>
</evidence>
<accession>A0A5B7D042</accession>
<evidence type="ECO:0000313" key="2">
    <source>
        <dbReference type="EMBL" id="MPC14521.1"/>
    </source>
</evidence>
<dbReference type="Proteomes" id="UP000324222">
    <property type="component" value="Unassembled WGS sequence"/>
</dbReference>
<dbReference type="AlphaFoldDB" id="A0A5B7D042"/>
<feature type="compositionally biased region" description="Acidic residues" evidence="1">
    <location>
        <begin position="26"/>
        <end position="39"/>
    </location>
</feature>
<dbReference type="EMBL" id="VSRR010000357">
    <property type="protein sequence ID" value="MPC14521.1"/>
    <property type="molecule type" value="Genomic_DNA"/>
</dbReference>
<name>A0A5B7D042_PORTR</name>
<keyword evidence="3" id="KW-1185">Reference proteome</keyword>
<proteinExistence type="predicted"/>